<organism evidence="1 2">
    <name type="scientific">Limosa lapponica baueri</name>
    <dbReference type="NCBI Taxonomy" id="1758121"/>
    <lineage>
        <taxon>Eukaryota</taxon>
        <taxon>Metazoa</taxon>
        <taxon>Chordata</taxon>
        <taxon>Craniata</taxon>
        <taxon>Vertebrata</taxon>
        <taxon>Euteleostomi</taxon>
        <taxon>Archelosauria</taxon>
        <taxon>Archosauria</taxon>
        <taxon>Dinosauria</taxon>
        <taxon>Saurischia</taxon>
        <taxon>Theropoda</taxon>
        <taxon>Coelurosauria</taxon>
        <taxon>Aves</taxon>
        <taxon>Neognathae</taxon>
        <taxon>Neoaves</taxon>
        <taxon>Charadriiformes</taxon>
        <taxon>Scolopacidae</taxon>
        <taxon>Limosa</taxon>
    </lineage>
</organism>
<sequence>MIKCDSESDIDDKGKKKQDKIFTIKITYRDKVRSAAPRRQLWCFQGSVKLRTGKSRSSEQLPLPAQGEGDMRHGEWLWSLYLAGAYGLDDVQLVADPTSSGTTRLGKLLARTESSSDTCGQPERFAEASDTCIRRVAKPVVGMNDMRGLYQNSP</sequence>
<reference evidence="2" key="2">
    <citation type="submission" date="2017-12" db="EMBL/GenBank/DDBJ databases">
        <title>Genome sequence of the Bar-tailed Godwit (Limosa lapponica baueri).</title>
        <authorList>
            <person name="Lima N.C.B."/>
            <person name="Parody-Merino A.M."/>
            <person name="Battley P.F."/>
            <person name="Fidler A.E."/>
            <person name="Prosdocimi F."/>
        </authorList>
    </citation>
    <scope>NUCLEOTIDE SEQUENCE [LARGE SCALE GENOMIC DNA]</scope>
</reference>
<dbReference type="AlphaFoldDB" id="A0A2I0U9C5"/>
<accession>A0A2I0U9C5</accession>
<name>A0A2I0U9C5_LIMLA</name>
<gene>
    <name evidence="1" type="ORF">llap_7031</name>
</gene>
<protein>
    <submittedName>
        <fullName evidence="1">Uncharacterized protein</fullName>
    </submittedName>
</protein>
<evidence type="ECO:0000313" key="1">
    <source>
        <dbReference type="EMBL" id="PKU42655.1"/>
    </source>
</evidence>
<keyword evidence="2" id="KW-1185">Reference proteome</keyword>
<evidence type="ECO:0000313" key="2">
    <source>
        <dbReference type="Proteomes" id="UP000233556"/>
    </source>
</evidence>
<proteinExistence type="predicted"/>
<dbReference type="Proteomes" id="UP000233556">
    <property type="component" value="Unassembled WGS sequence"/>
</dbReference>
<reference evidence="2" key="1">
    <citation type="submission" date="2017-11" db="EMBL/GenBank/DDBJ databases">
        <authorList>
            <person name="Lima N.C."/>
            <person name="Parody-Merino A.M."/>
            <person name="Battley P.F."/>
            <person name="Fidler A.E."/>
            <person name="Prosdocimi F."/>
        </authorList>
    </citation>
    <scope>NUCLEOTIDE SEQUENCE [LARGE SCALE GENOMIC DNA]</scope>
</reference>
<dbReference type="EMBL" id="KZ505971">
    <property type="protein sequence ID" value="PKU42655.1"/>
    <property type="molecule type" value="Genomic_DNA"/>
</dbReference>